<accession>A0A9W9G4H6</accession>
<organism evidence="2 3">
    <name type="scientific">Penicillium argentinense</name>
    <dbReference type="NCBI Taxonomy" id="1131581"/>
    <lineage>
        <taxon>Eukaryota</taxon>
        <taxon>Fungi</taxon>
        <taxon>Dikarya</taxon>
        <taxon>Ascomycota</taxon>
        <taxon>Pezizomycotina</taxon>
        <taxon>Eurotiomycetes</taxon>
        <taxon>Eurotiomycetidae</taxon>
        <taxon>Eurotiales</taxon>
        <taxon>Aspergillaceae</taxon>
        <taxon>Penicillium</taxon>
    </lineage>
</organism>
<dbReference type="OrthoDB" id="5330253at2759"/>
<feature type="region of interest" description="Disordered" evidence="1">
    <location>
        <begin position="1"/>
        <end position="32"/>
    </location>
</feature>
<evidence type="ECO:0000313" key="2">
    <source>
        <dbReference type="EMBL" id="KAJ5112000.1"/>
    </source>
</evidence>
<dbReference type="PANTHER" id="PTHR28186:SF1">
    <property type="entry name" value="MEIOTICALLY UP-REGULATED GENE 9 PROTEIN"/>
    <property type="match status" value="1"/>
</dbReference>
<sequence length="103" mass="11838">MSSLRSSSDRSGSVNSEDRPKTSFQSKADPNLALYEAQPMSVNTQPSDRDQFSLRSIQHRDRMGNIITDPDRSNPTRNRLERPLDTIRSFEAAIDARRRQDRM</sequence>
<feature type="region of interest" description="Disordered" evidence="1">
    <location>
        <begin position="56"/>
        <end position="79"/>
    </location>
</feature>
<feature type="compositionally biased region" description="Low complexity" evidence="1">
    <location>
        <begin position="1"/>
        <end position="15"/>
    </location>
</feature>
<proteinExistence type="predicted"/>
<comment type="caution">
    <text evidence="2">The sequence shown here is derived from an EMBL/GenBank/DDBJ whole genome shotgun (WGS) entry which is preliminary data.</text>
</comment>
<dbReference type="InterPro" id="IPR018809">
    <property type="entry name" value="DUF2406"/>
</dbReference>
<protein>
    <submittedName>
        <fullName evidence="2">Uncharacterized protein</fullName>
    </submittedName>
</protein>
<dbReference type="GeneID" id="81351528"/>
<dbReference type="RefSeq" id="XP_056479773.1">
    <property type="nucleotide sequence ID" value="XM_056612549.1"/>
</dbReference>
<dbReference type="Proteomes" id="UP001149074">
    <property type="component" value="Unassembled WGS sequence"/>
</dbReference>
<evidence type="ECO:0000313" key="3">
    <source>
        <dbReference type="Proteomes" id="UP001149074"/>
    </source>
</evidence>
<keyword evidence="3" id="KW-1185">Reference proteome</keyword>
<reference evidence="2" key="1">
    <citation type="submission" date="2022-11" db="EMBL/GenBank/DDBJ databases">
        <authorList>
            <person name="Petersen C."/>
        </authorList>
    </citation>
    <scope>NUCLEOTIDE SEQUENCE</scope>
    <source>
        <strain evidence="2">IBT 30761</strain>
    </source>
</reference>
<dbReference type="AlphaFoldDB" id="A0A9W9G4H6"/>
<evidence type="ECO:0000256" key="1">
    <source>
        <dbReference type="SAM" id="MobiDB-lite"/>
    </source>
</evidence>
<name>A0A9W9G4H6_9EURO</name>
<gene>
    <name evidence="2" type="ORF">N7532_000045</name>
</gene>
<dbReference type="PANTHER" id="PTHR28186">
    <property type="entry name" value="MEIOTICALLY UP-REGULATED GENE 9 PROTEIN"/>
    <property type="match status" value="1"/>
</dbReference>
<dbReference type="Pfam" id="PF10295">
    <property type="entry name" value="DUF2406"/>
    <property type="match status" value="1"/>
</dbReference>
<dbReference type="EMBL" id="JAPQKI010000001">
    <property type="protein sequence ID" value="KAJ5112000.1"/>
    <property type="molecule type" value="Genomic_DNA"/>
</dbReference>
<reference evidence="2" key="2">
    <citation type="journal article" date="2023" name="IMA Fungus">
        <title>Comparative genomic study of the Penicillium genus elucidates a diverse pangenome and 15 lateral gene transfer events.</title>
        <authorList>
            <person name="Petersen C."/>
            <person name="Sorensen T."/>
            <person name="Nielsen M.R."/>
            <person name="Sondergaard T.E."/>
            <person name="Sorensen J.L."/>
            <person name="Fitzpatrick D.A."/>
            <person name="Frisvad J.C."/>
            <person name="Nielsen K.L."/>
        </authorList>
    </citation>
    <scope>NUCLEOTIDE SEQUENCE</scope>
    <source>
        <strain evidence="2">IBT 30761</strain>
    </source>
</reference>